<dbReference type="InterPro" id="IPR040168">
    <property type="entry name" value="Not2/3/5"/>
</dbReference>
<dbReference type="EMBL" id="LAFY01000349">
    <property type="protein sequence ID" value="KJX99441.1"/>
    <property type="molecule type" value="Genomic_DNA"/>
</dbReference>
<comment type="caution">
    <text evidence="6">The sequence shown here is derived from an EMBL/GenBank/DDBJ whole genome shotgun (WGS) entry which is preliminary data.</text>
</comment>
<dbReference type="Gene3D" id="2.30.30.1020">
    <property type="entry name" value="CCR4-NOT complex subunit 2/3/5, C-terminal domain"/>
    <property type="match status" value="1"/>
</dbReference>
<evidence type="ECO:0000313" key="7">
    <source>
        <dbReference type="Proteomes" id="UP000033647"/>
    </source>
</evidence>
<dbReference type="Pfam" id="PF04153">
    <property type="entry name" value="NOT2_3_5_C"/>
    <property type="match status" value="1"/>
</dbReference>
<feature type="compositionally biased region" description="Polar residues" evidence="4">
    <location>
        <begin position="188"/>
        <end position="197"/>
    </location>
</feature>
<dbReference type="InterPro" id="IPR007282">
    <property type="entry name" value="NOT2/3/5_C"/>
</dbReference>
<feature type="compositionally biased region" description="Low complexity" evidence="4">
    <location>
        <begin position="122"/>
        <end position="145"/>
    </location>
</feature>
<feature type="compositionally biased region" description="Polar residues" evidence="4">
    <location>
        <begin position="205"/>
        <end position="234"/>
    </location>
</feature>
<evidence type="ECO:0000256" key="4">
    <source>
        <dbReference type="SAM" id="MobiDB-lite"/>
    </source>
</evidence>
<proteinExistence type="inferred from homology"/>
<comment type="similarity">
    <text evidence="1">Belongs to the CNOT2/3/5 family.</text>
</comment>
<keyword evidence="7" id="KW-1185">Reference proteome</keyword>
<feature type="compositionally biased region" description="Gly residues" evidence="4">
    <location>
        <begin position="58"/>
        <end position="67"/>
    </location>
</feature>
<protein>
    <recommendedName>
        <fullName evidence="5">NOT2/NOT3/NOT5 C-terminal domain-containing protein</fullName>
    </recommendedName>
</protein>
<sequence>MNARSGGQQPLRGMAMNQYGTQPNSRQTPRLQNTQKTGLGNGNAGAGWAFGAPATGNTFGGLAGGAPGLAQGRPQQLSGFAQVMGGGSGQGPIDMSDFPTLSTGPGARPQQNSGWNSNVIRQPPQQQQQQSQAPPQQHSAQRAPSTAPSHQSMDQFDGPRNQAAGDRGGNIGDEFPPLSGQVNGGSIRPSNGFSDTLESPEPAHSQPNGQQTQLPIRNASNNFQQSQQDPSTSVPQNQSRSQSQSNQTPSSTQPASGVKKWADMSDQEHFGLMGLSAIFEARKQYDLGGQPDATIPPEWSNSVLGMGQDLNTLGMDLDSSEPLYPTFHVFPDATGTGSMYDSRSRHPVPAFEVPTAYMVTNVPPMHSRINAFSDETLFQVFYTAPRDVAQELAAQELSIREWRWHKVLRQWLQKDTREANTGALPVVDLTNGAPMGVAPVRLTDRTERGVYIFFEPSNWRRERRELILDYDQLDQRHVDRPAGAQMNGMNAAVGPTAGGAFGAPPGMTGSGAVANQQSLQSLVRETSIGSGA</sequence>
<keyword evidence="3" id="KW-0804">Transcription</keyword>
<dbReference type="PANTHER" id="PTHR23326">
    <property type="entry name" value="CCR4 NOT-RELATED"/>
    <property type="match status" value="1"/>
</dbReference>
<evidence type="ECO:0000259" key="5">
    <source>
        <dbReference type="Pfam" id="PF04153"/>
    </source>
</evidence>
<dbReference type="AlphaFoldDB" id="A0A0F4GPW7"/>
<feature type="region of interest" description="Disordered" evidence="4">
    <location>
        <begin position="1"/>
        <end position="260"/>
    </location>
</feature>
<evidence type="ECO:0000256" key="1">
    <source>
        <dbReference type="ARBA" id="ARBA00007682"/>
    </source>
</evidence>
<reference evidence="6 7" key="1">
    <citation type="submission" date="2015-03" db="EMBL/GenBank/DDBJ databases">
        <title>RNA-seq based gene annotation and comparative genomics of four Zymoseptoria species reveal species-specific pathogenicity related genes and transposable element activity.</title>
        <authorList>
            <person name="Grandaubert J."/>
            <person name="Bhattacharyya A."/>
            <person name="Stukenbrock E.H."/>
        </authorList>
    </citation>
    <scope>NUCLEOTIDE SEQUENCE [LARGE SCALE GENOMIC DNA]</scope>
    <source>
        <strain evidence="6 7">Zb18110</strain>
    </source>
</reference>
<keyword evidence="2" id="KW-0805">Transcription regulation</keyword>
<evidence type="ECO:0000256" key="3">
    <source>
        <dbReference type="ARBA" id="ARBA00023163"/>
    </source>
</evidence>
<name>A0A0F4GPW7_9PEZI</name>
<dbReference type="Proteomes" id="UP000033647">
    <property type="component" value="Unassembled WGS sequence"/>
</dbReference>
<evidence type="ECO:0000256" key="2">
    <source>
        <dbReference type="ARBA" id="ARBA00023015"/>
    </source>
</evidence>
<gene>
    <name evidence="6" type="ORF">TI39_contig357g00032</name>
</gene>
<dbReference type="STRING" id="1047168.A0A0F4GPW7"/>
<feature type="compositionally biased region" description="Polar residues" evidence="4">
    <location>
        <begin position="99"/>
        <end position="120"/>
    </location>
</feature>
<feature type="compositionally biased region" description="Low complexity" evidence="4">
    <location>
        <begin position="46"/>
        <end position="56"/>
    </location>
</feature>
<dbReference type="GO" id="GO:0006355">
    <property type="term" value="P:regulation of DNA-templated transcription"/>
    <property type="evidence" value="ECO:0007669"/>
    <property type="project" value="InterPro"/>
</dbReference>
<organism evidence="6 7">
    <name type="scientific">Zymoseptoria brevis</name>
    <dbReference type="NCBI Taxonomy" id="1047168"/>
    <lineage>
        <taxon>Eukaryota</taxon>
        <taxon>Fungi</taxon>
        <taxon>Dikarya</taxon>
        <taxon>Ascomycota</taxon>
        <taxon>Pezizomycotina</taxon>
        <taxon>Dothideomycetes</taxon>
        <taxon>Dothideomycetidae</taxon>
        <taxon>Mycosphaerellales</taxon>
        <taxon>Mycosphaerellaceae</taxon>
        <taxon>Zymoseptoria</taxon>
    </lineage>
</organism>
<dbReference type="GO" id="GO:0000289">
    <property type="term" value="P:nuclear-transcribed mRNA poly(A) tail shortening"/>
    <property type="evidence" value="ECO:0007669"/>
    <property type="project" value="UniProtKB-ARBA"/>
</dbReference>
<feature type="domain" description="NOT2/NOT3/NOT5 C-terminal" evidence="5">
    <location>
        <begin position="344"/>
        <end position="473"/>
    </location>
</feature>
<feature type="compositionally biased region" description="Low complexity" evidence="4">
    <location>
        <begin position="235"/>
        <end position="254"/>
    </location>
</feature>
<evidence type="ECO:0000313" key="6">
    <source>
        <dbReference type="EMBL" id="KJX99441.1"/>
    </source>
</evidence>
<dbReference type="OrthoDB" id="25391at2759"/>
<dbReference type="InterPro" id="IPR038635">
    <property type="entry name" value="CCR4-NOT_su2/3/5_C_sf"/>
</dbReference>
<feature type="compositionally biased region" description="Polar residues" evidence="4">
    <location>
        <begin position="18"/>
        <end position="37"/>
    </location>
</feature>
<accession>A0A0F4GPW7</accession>
<dbReference type="GO" id="GO:0030015">
    <property type="term" value="C:CCR4-NOT core complex"/>
    <property type="evidence" value="ECO:0007669"/>
    <property type="project" value="InterPro"/>
</dbReference>